<dbReference type="Gene3D" id="3.40.190.10">
    <property type="entry name" value="Periplasmic binding protein-like II"/>
    <property type="match status" value="1"/>
</dbReference>
<keyword evidence="3 4" id="KW-0732">Signal</keyword>
<gene>
    <name evidence="6" type="ORF">COW36_07935</name>
</gene>
<name>A0A2M7G6K9_9BACT</name>
<feature type="domain" description="Solute-binding protein family 5" evidence="5">
    <location>
        <begin position="74"/>
        <end position="439"/>
    </location>
</feature>
<dbReference type="PIRSF" id="PIRSF002741">
    <property type="entry name" value="MppA"/>
    <property type="match status" value="1"/>
</dbReference>
<reference evidence="6 7" key="1">
    <citation type="submission" date="2017-09" db="EMBL/GenBank/DDBJ databases">
        <title>Depth-based differentiation of microbial function through sediment-hosted aquifers and enrichment of novel symbionts in the deep terrestrial subsurface.</title>
        <authorList>
            <person name="Probst A.J."/>
            <person name="Ladd B."/>
            <person name="Jarett J.K."/>
            <person name="Geller-Mcgrath D.E."/>
            <person name="Sieber C.M."/>
            <person name="Emerson J.B."/>
            <person name="Anantharaman K."/>
            <person name="Thomas B.C."/>
            <person name="Malmstrom R."/>
            <person name="Stieglmeier M."/>
            <person name="Klingl A."/>
            <person name="Woyke T."/>
            <person name="Ryan C.M."/>
            <person name="Banfield J.F."/>
        </authorList>
    </citation>
    <scope>NUCLEOTIDE SEQUENCE [LARGE SCALE GENOMIC DNA]</scope>
    <source>
        <strain evidence="6">CG17_big_fil_post_rev_8_21_14_2_50_48_46</strain>
    </source>
</reference>
<dbReference type="InterPro" id="IPR023765">
    <property type="entry name" value="SBP_5_CS"/>
</dbReference>
<accession>A0A2M7G6K9</accession>
<protein>
    <submittedName>
        <fullName evidence="6">ABC transporter substrate-binding protein</fullName>
    </submittedName>
</protein>
<dbReference type="PANTHER" id="PTHR30290:SF9">
    <property type="entry name" value="OLIGOPEPTIDE-BINDING PROTEIN APPA"/>
    <property type="match status" value="1"/>
</dbReference>
<evidence type="ECO:0000256" key="3">
    <source>
        <dbReference type="ARBA" id="ARBA00022729"/>
    </source>
</evidence>
<comment type="similarity">
    <text evidence="1">Belongs to the bacterial solute-binding protein 5 family.</text>
</comment>
<dbReference type="CDD" id="cd08493">
    <property type="entry name" value="PBP2_DppA_like"/>
    <property type="match status" value="1"/>
</dbReference>
<comment type="caution">
    <text evidence="6">The sequence shown here is derived from an EMBL/GenBank/DDBJ whole genome shotgun (WGS) entry which is preliminary data.</text>
</comment>
<dbReference type="Gene3D" id="3.10.105.10">
    <property type="entry name" value="Dipeptide-binding Protein, Domain 3"/>
    <property type="match status" value="1"/>
</dbReference>
<dbReference type="PROSITE" id="PS01040">
    <property type="entry name" value="SBP_BACTERIAL_5"/>
    <property type="match status" value="1"/>
</dbReference>
<organism evidence="6 7">
    <name type="scientific">bacterium (Candidatus Blackallbacteria) CG17_big_fil_post_rev_8_21_14_2_50_48_46</name>
    <dbReference type="NCBI Taxonomy" id="2014261"/>
    <lineage>
        <taxon>Bacteria</taxon>
        <taxon>Candidatus Blackallbacteria</taxon>
    </lineage>
</organism>
<dbReference type="GO" id="GO:0043190">
    <property type="term" value="C:ATP-binding cassette (ABC) transporter complex"/>
    <property type="evidence" value="ECO:0007669"/>
    <property type="project" value="InterPro"/>
</dbReference>
<feature type="chain" id="PRO_5014714625" evidence="4">
    <location>
        <begin position="19"/>
        <end position="529"/>
    </location>
</feature>
<dbReference type="Gene3D" id="3.90.76.10">
    <property type="entry name" value="Dipeptide-binding Protein, Domain 1"/>
    <property type="match status" value="1"/>
</dbReference>
<dbReference type="GO" id="GO:1904680">
    <property type="term" value="F:peptide transmembrane transporter activity"/>
    <property type="evidence" value="ECO:0007669"/>
    <property type="project" value="TreeGrafter"/>
</dbReference>
<evidence type="ECO:0000313" key="7">
    <source>
        <dbReference type="Proteomes" id="UP000231019"/>
    </source>
</evidence>
<sequence length="529" mass="59928">MTASMKTLLLATFLAACSACQIKPPVDQDKYIVFGKSKDAVTLDPADTTDGESSAVVLNIFEPLLRFQREKTLVEPCLATSWRVSEDKLTWTFQLRKGVKFHDGTPLTAEAVKFNYDRQMDEKSPWRFKGKMEYWHLFFGAVEKIEAPAEDTLVFHLKQADATFMTNLALFNMGIASPAAIQKYGENIFKNPVGTGPYRFKKWVRNEKIMLTRNPDYWGEAPKIDLLIYKPVPDNAVRLLELENHSIDVLDGINPDDVPRIRKNPSLKLITQPGLNVGYLALNNAKKPFDNVKVRQAINYAINKPALVKAFFAEGTLGTVAVNPMPPTVWGYNSQIRDYDYNPEKAKKLLREAGYPEGFKAKLWTMPIARPYMPQPQRIAEAIQADLKTVGIETQIVSFEWGTYLDKLSNSEHDMALAGWIGDNGDPDNFLYTLLDKDNTVKGSAANYAFYQSQAVHELLVKARTVYDQSERTQLYEQAQVLIKQDAPWVPLFHSTQMMATLAGVEGFYLHPVGEKKFNSIYWTKGRNK</sequence>
<dbReference type="GO" id="GO:0015833">
    <property type="term" value="P:peptide transport"/>
    <property type="evidence" value="ECO:0007669"/>
    <property type="project" value="TreeGrafter"/>
</dbReference>
<evidence type="ECO:0000313" key="6">
    <source>
        <dbReference type="EMBL" id="PIW17664.1"/>
    </source>
</evidence>
<dbReference type="PROSITE" id="PS51257">
    <property type="entry name" value="PROKAR_LIPOPROTEIN"/>
    <property type="match status" value="1"/>
</dbReference>
<dbReference type="EMBL" id="PFFQ01000022">
    <property type="protein sequence ID" value="PIW17664.1"/>
    <property type="molecule type" value="Genomic_DNA"/>
</dbReference>
<feature type="signal peptide" evidence="4">
    <location>
        <begin position="1"/>
        <end position="18"/>
    </location>
</feature>
<dbReference type="InterPro" id="IPR000914">
    <property type="entry name" value="SBP_5_dom"/>
</dbReference>
<proteinExistence type="inferred from homology"/>
<evidence type="ECO:0000256" key="4">
    <source>
        <dbReference type="SAM" id="SignalP"/>
    </source>
</evidence>
<dbReference type="AlphaFoldDB" id="A0A2M7G6K9"/>
<dbReference type="InterPro" id="IPR039424">
    <property type="entry name" value="SBP_5"/>
</dbReference>
<evidence type="ECO:0000256" key="2">
    <source>
        <dbReference type="ARBA" id="ARBA00022448"/>
    </source>
</evidence>
<dbReference type="SUPFAM" id="SSF53850">
    <property type="entry name" value="Periplasmic binding protein-like II"/>
    <property type="match status" value="1"/>
</dbReference>
<dbReference type="PANTHER" id="PTHR30290">
    <property type="entry name" value="PERIPLASMIC BINDING COMPONENT OF ABC TRANSPORTER"/>
    <property type="match status" value="1"/>
</dbReference>
<dbReference type="Pfam" id="PF00496">
    <property type="entry name" value="SBP_bac_5"/>
    <property type="match status" value="1"/>
</dbReference>
<evidence type="ECO:0000256" key="1">
    <source>
        <dbReference type="ARBA" id="ARBA00005695"/>
    </source>
</evidence>
<dbReference type="Proteomes" id="UP000231019">
    <property type="component" value="Unassembled WGS sequence"/>
</dbReference>
<keyword evidence="2" id="KW-0813">Transport</keyword>
<dbReference type="GO" id="GO:0042597">
    <property type="term" value="C:periplasmic space"/>
    <property type="evidence" value="ECO:0007669"/>
    <property type="project" value="UniProtKB-ARBA"/>
</dbReference>
<dbReference type="InterPro" id="IPR030678">
    <property type="entry name" value="Peptide/Ni-bd"/>
</dbReference>
<evidence type="ECO:0000259" key="5">
    <source>
        <dbReference type="Pfam" id="PF00496"/>
    </source>
</evidence>